<dbReference type="Proteomes" id="UP000077164">
    <property type="component" value="Unassembled WGS sequence"/>
</dbReference>
<organism evidence="1 2">
    <name type="scientific">Flavobacterium fryxellicola</name>
    <dbReference type="NCBI Taxonomy" id="249352"/>
    <lineage>
        <taxon>Bacteria</taxon>
        <taxon>Pseudomonadati</taxon>
        <taxon>Bacteroidota</taxon>
        <taxon>Flavobacteriia</taxon>
        <taxon>Flavobacteriales</taxon>
        <taxon>Flavobacteriaceae</taxon>
        <taxon>Flavobacterium</taxon>
    </lineage>
</organism>
<dbReference type="OrthoDB" id="1354489at2"/>
<name>A0A167UZ86_9FLAO</name>
<proteinExistence type="predicted"/>
<reference evidence="1 2" key="1">
    <citation type="submission" date="2016-03" db="EMBL/GenBank/DDBJ databases">
        <title>Draft genome sequence of Flavobacterium fryxellicola DSM 16209.</title>
        <authorList>
            <person name="Shin S.-K."/>
            <person name="Yi H."/>
        </authorList>
    </citation>
    <scope>NUCLEOTIDE SEQUENCE [LARGE SCALE GENOMIC DNA]</scope>
    <source>
        <strain evidence="1 2">DSM 16209</strain>
    </source>
</reference>
<keyword evidence="2" id="KW-1185">Reference proteome</keyword>
<evidence type="ECO:0000313" key="1">
    <source>
        <dbReference type="EMBL" id="OAB25941.1"/>
    </source>
</evidence>
<gene>
    <name evidence="1" type="ORF">FBFR_13555</name>
</gene>
<protein>
    <recommendedName>
        <fullName evidence="3">RiboL-PSP-HEPN domain-containing protein</fullName>
    </recommendedName>
</protein>
<evidence type="ECO:0000313" key="2">
    <source>
        <dbReference type="Proteomes" id="UP000077164"/>
    </source>
</evidence>
<sequence>MHSFEDLIYRSTSFTLTTLEDTNSKIIDALQTSGSTVHVKNLQMIQLQKTVFAIGMFSMFDAILQDELTCRNGFESAKRILKEKKKLELHDHFDHFISAINVLKHGEGRSYDHLLSKIELLPFRIKLKDENFFDEGDVSEVNTLVEVDDNFVLNCANLIETVSHEIRNE</sequence>
<dbReference type="STRING" id="249352.SAMN05444395_10513"/>
<evidence type="ECO:0008006" key="3">
    <source>
        <dbReference type="Google" id="ProtNLM"/>
    </source>
</evidence>
<accession>A0A167UZ86</accession>
<dbReference type="EMBL" id="LVJE01000038">
    <property type="protein sequence ID" value="OAB25941.1"/>
    <property type="molecule type" value="Genomic_DNA"/>
</dbReference>
<dbReference type="AlphaFoldDB" id="A0A167UZ86"/>
<comment type="caution">
    <text evidence="1">The sequence shown here is derived from an EMBL/GenBank/DDBJ whole genome shotgun (WGS) entry which is preliminary data.</text>
</comment>